<keyword evidence="6" id="KW-0223">Dioxygenase</keyword>
<dbReference type="STRING" id="426128.SAMN05660297_03246"/>
<evidence type="ECO:0000313" key="7">
    <source>
        <dbReference type="Proteomes" id="UP000199568"/>
    </source>
</evidence>
<dbReference type="Pfam" id="PF03060">
    <property type="entry name" value="NMO"/>
    <property type="match status" value="1"/>
</dbReference>
<dbReference type="AlphaFoldDB" id="A0A1I0GM87"/>
<proteinExistence type="predicted"/>
<dbReference type="Gene3D" id="3.20.20.70">
    <property type="entry name" value="Aldolase class I"/>
    <property type="match status" value="1"/>
</dbReference>
<evidence type="ECO:0000256" key="3">
    <source>
        <dbReference type="ARBA" id="ARBA00022630"/>
    </source>
</evidence>
<evidence type="ECO:0000256" key="4">
    <source>
        <dbReference type="ARBA" id="ARBA00022643"/>
    </source>
</evidence>
<dbReference type="GO" id="GO:0018580">
    <property type="term" value="F:nitronate monooxygenase activity"/>
    <property type="evidence" value="ECO:0007669"/>
    <property type="project" value="InterPro"/>
</dbReference>
<evidence type="ECO:0000313" key="6">
    <source>
        <dbReference type="EMBL" id="SET71341.1"/>
    </source>
</evidence>
<gene>
    <name evidence="6" type="ORF">SAMN05660297_03246</name>
</gene>
<reference evidence="6 7" key="1">
    <citation type="submission" date="2016-10" db="EMBL/GenBank/DDBJ databases">
        <authorList>
            <person name="de Groot N.N."/>
        </authorList>
    </citation>
    <scope>NUCLEOTIDE SEQUENCE [LARGE SCALE GENOMIC DNA]</scope>
    <source>
        <strain evidence="6 7">DSM 18979</strain>
    </source>
</reference>
<dbReference type="InterPro" id="IPR004136">
    <property type="entry name" value="NMO"/>
</dbReference>
<dbReference type="SUPFAM" id="SSF51412">
    <property type="entry name" value="Inosine monophosphate dehydrogenase (IMPDH)"/>
    <property type="match status" value="1"/>
</dbReference>
<keyword evidence="3" id="KW-0285">Flavoprotein</keyword>
<dbReference type="PANTHER" id="PTHR32332">
    <property type="entry name" value="2-NITROPROPANE DIOXYGENASE"/>
    <property type="match status" value="1"/>
</dbReference>
<dbReference type="GO" id="GO:0051213">
    <property type="term" value="F:dioxygenase activity"/>
    <property type="evidence" value="ECO:0007669"/>
    <property type="project" value="UniProtKB-KW"/>
</dbReference>
<keyword evidence="5" id="KW-0560">Oxidoreductase</keyword>
<dbReference type="InterPro" id="IPR013785">
    <property type="entry name" value="Aldolase_TIM"/>
</dbReference>
<evidence type="ECO:0000256" key="1">
    <source>
        <dbReference type="ARBA" id="ARBA00003535"/>
    </source>
</evidence>
<sequence length="359" mass="39073">MMKLPSLRIGELVAEVPILQGAMGVGVSLSNLAAAVANERGIGVIAGVQIGFEEPDFETNNDAANVRALKKHIRKARELSSDGIIGVNLMAAINNYKDMVMAAVEEKIDLIVSGAGLPTDLPSMIQGTKTKIAPIVSSSKAAALIAKLWDRKFQYLPDLVIVEGPEAGGHLGFSEEQLNTNPKPRLEEIVKDVIEALKPYEEKYNKAIPVIAAGGIFDGADIAKYIKMGAAGVQMATRFVPTEECDADRRFKEAYIQSKEEDIRLVKSPVGMPGRAIYNNFMKRLEKEKIPVKKCYNCLKPCEPKNTPYCISHALIDSVKGNVEDGLVFSGTNAYRTDKIITVKELINQLMIETQAALA</sequence>
<organism evidence="6 7">
    <name type="scientific">Natronincola peptidivorans</name>
    <dbReference type="NCBI Taxonomy" id="426128"/>
    <lineage>
        <taxon>Bacteria</taxon>
        <taxon>Bacillati</taxon>
        <taxon>Bacillota</taxon>
        <taxon>Clostridia</taxon>
        <taxon>Peptostreptococcales</taxon>
        <taxon>Natronincolaceae</taxon>
        <taxon>Natronincola</taxon>
    </lineage>
</organism>
<dbReference type="PANTHER" id="PTHR32332:SF18">
    <property type="entry name" value="2-NITROPROPANE DIOXYGENASE"/>
    <property type="match status" value="1"/>
</dbReference>
<dbReference type="Proteomes" id="UP000199568">
    <property type="component" value="Unassembled WGS sequence"/>
</dbReference>
<dbReference type="CDD" id="cd04730">
    <property type="entry name" value="NPD_like"/>
    <property type="match status" value="1"/>
</dbReference>
<accession>A0A1I0GM87</accession>
<evidence type="ECO:0000256" key="2">
    <source>
        <dbReference type="ARBA" id="ARBA00013457"/>
    </source>
</evidence>
<comment type="function">
    <text evidence="1">Nitronate monooxygenase that uses molecular oxygen to catalyze the oxidative denitrification of alkyl nitronates. Acts on propionate 3-nitronate (P3N), the presumed physiological substrate. Probably functions in the detoxification of P3N, a metabolic poison produced by plants and fungi as a defense mechanism.</text>
</comment>
<keyword evidence="7" id="KW-1185">Reference proteome</keyword>
<keyword evidence="4" id="KW-0288">FMN</keyword>
<evidence type="ECO:0000256" key="5">
    <source>
        <dbReference type="ARBA" id="ARBA00023002"/>
    </source>
</evidence>
<protein>
    <recommendedName>
        <fullName evidence="2">Probable nitronate monooxygenase</fullName>
    </recommendedName>
</protein>
<dbReference type="EMBL" id="FOHU01000022">
    <property type="protein sequence ID" value="SET71341.1"/>
    <property type="molecule type" value="Genomic_DNA"/>
</dbReference>
<name>A0A1I0GM87_9FIRM</name>